<dbReference type="SUPFAM" id="SSF52540">
    <property type="entry name" value="P-loop containing nucleoside triphosphate hydrolases"/>
    <property type="match status" value="2"/>
</dbReference>
<dbReference type="Proteomes" id="UP000789759">
    <property type="component" value="Unassembled WGS sequence"/>
</dbReference>
<feature type="domain" description="DNA helicase Pif1-like 2B" evidence="3">
    <location>
        <begin position="308"/>
        <end position="350"/>
    </location>
</feature>
<dbReference type="GO" id="GO:0016787">
    <property type="term" value="F:hydrolase activity"/>
    <property type="evidence" value="ECO:0007669"/>
    <property type="project" value="UniProtKB-KW"/>
</dbReference>
<feature type="domain" description="DNA helicase Pif1-like DEAD-box helicase" evidence="2">
    <location>
        <begin position="131"/>
        <end position="197"/>
    </location>
</feature>
<feature type="non-terminal residue" evidence="4">
    <location>
        <position position="392"/>
    </location>
</feature>
<dbReference type="EC" id="5.6.2.3" evidence="1"/>
<keyword evidence="1" id="KW-0234">DNA repair</keyword>
<dbReference type="Pfam" id="PF05970">
    <property type="entry name" value="PIF1"/>
    <property type="match status" value="1"/>
</dbReference>
<evidence type="ECO:0000256" key="1">
    <source>
        <dbReference type="RuleBase" id="RU363044"/>
    </source>
</evidence>
<name>A0A9N9K4S8_9GLOM</name>
<dbReference type="GO" id="GO:0006281">
    <property type="term" value="P:DNA repair"/>
    <property type="evidence" value="ECO:0007669"/>
    <property type="project" value="UniProtKB-KW"/>
</dbReference>
<dbReference type="GO" id="GO:0000723">
    <property type="term" value="P:telomere maintenance"/>
    <property type="evidence" value="ECO:0007669"/>
    <property type="project" value="InterPro"/>
</dbReference>
<sequence length="392" mass="44034">DECIREAMMFHPGVKLQHLFAIILLFCEPTHPDKLWHKYKHAFTDDILSHLCKFNNNPHALFSDAEIEDFALRHIQSILQSQGRSIEEFPYMPIPSEPENFFNKPDRLICEELNYDASTLKQIAETYESNLNQDQLAIFSVVTEAIKNNHHNCIFVDGLSGSGKTYLYAALLAWVRGQGLIALAVASSGIAALLLDGEFSNWLLKVGNGTVSILNDIDNIIDLPPDIVLPSTSLQDLISIVYPNLLFLFETPELLLERAILVPRNKHVNEINDIIIESLPTTIIHSFSADTLDPASTSFTQLNLFPVELLNSFTPSGFPPHDLKLKVGSPILLLCNINQEQGLCNGTRLICKAIHKRVLEAEFLQGPRVHTRILLPRITFLPKPGDLPFKFI</sequence>
<protein>
    <recommendedName>
        <fullName evidence="1">ATP-dependent DNA helicase</fullName>
        <ecNumber evidence="1">5.6.2.3</ecNumber>
    </recommendedName>
</protein>
<keyword evidence="1" id="KW-0233">DNA recombination</keyword>
<comment type="cofactor">
    <cofactor evidence="1">
        <name>Mg(2+)</name>
        <dbReference type="ChEBI" id="CHEBI:18420"/>
    </cofactor>
</comment>
<keyword evidence="1" id="KW-0378">Hydrolase</keyword>
<accession>A0A9N9K4S8</accession>
<dbReference type="GO" id="GO:0043139">
    <property type="term" value="F:5'-3' DNA helicase activity"/>
    <property type="evidence" value="ECO:0007669"/>
    <property type="project" value="UniProtKB-EC"/>
</dbReference>
<dbReference type="OrthoDB" id="3366231at2759"/>
<comment type="similarity">
    <text evidence="1">Belongs to the helicase family.</text>
</comment>
<evidence type="ECO:0000313" key="4">
    <source>
        <dbReference type="EMBL" id="CAG8808428.1"/>
    </source>
</evidence>
<dbReference type="EMBL" id="CAJVQA010036369">
    <property type="protein sequence ID" value="CAG8808428.1"/>
    <property type="molecule type" value="Genomic_DNA"/>
</dbReference>
<keyword evidence="1" id="KW-0547">Nucleotide-binding</keyword>
<dbReference type="Gene3D" id="3.40.50.300">
    <property type="entry name" value="P-loop containing nucleotide triphosphate hydrolases"/>
    <property type="match status" value="1"/>
</dbReference>
<dbReference type="AlphaFoldDB" id="A0A9N9K4S8"/>
<keyword evidence="1" id="KW-0227">DNA damage</keyword>
<gene>
    <name evidence="4" type="ORF">CPELLU_LOCUS18389</name>
</gene>
<reference evidence="4" key="1">
    <citation type="submission" date="2021-06" db="EMBL/GenBank/DDBJ databases">
        <authorList>
            <person name="Kallberg Y."/>
            <person name="Tangrot J."/>
            <person name="Rosling A."/>
        </authorList>
    </citation>
    <scope>NUCLEOTIDE SEQUENCE</scope>
    <source>
        <strain evidence="4">FL966</strain>
    </source>
</reference>
<comment type="caution">
    <text evidence="4">The sequence shown here is derived from an EMBL/GenBank/DDBJ whole genome shotgun (WGS) entry which is preliminary data.</text>
</comment>
<proteinExistence type="inferred from homology"/>
<dbReference type="InterPro" id="IPR010285">
    <property type="entry name" value="DNA_helicase_pif1-like_DEAD"/>
</dbReference>
<dbReference type="InterPro" id="IPR049163">
    <property type="entry name" value="Pif1-like_2B_dom"/>
</dbReference>
<dbReference type="GO" id="GO:0005524">
    <property type="term" value="F:ATP binding"/>
    <property type="evidence" value="ECO:0007669"/>
    <property type="project" value="UniProtKB-KW"/>
</dbReference>
<dbReference type="InterPro" id="IPR027417">
    <property type="entry name" value="P-loop_NTPase"/>
</dbReference>
<organism evidence="4 5">
    <name type="scientific">Cetraspora pellucida</name>
    <dbReference type="NCBI Taxonomy" id="1433469"/>
    <lineage>
        <taxon>Eukaryota</taxon>
        <taxon>Fungi</taxon>
        <taxon>Fungi incertae sedis</taxon>
        <taxon>Mucoromycota</taxon>
        <taxon>Glomeromycotina</taxon>
        <taxon>Glomeromycetes</taxon>
        <taxon>Diversisporales</taxon>
        <taxon>Gigasporaceae</taxon>
        <taxon>Cetraspora</taxon>
    </lineage>
</organism>
<dbReference type="GO" id="GO:0006310">
    <property type="term" value="P:DNA recombination"/>
    <property type="evidence" value="ECO:0007669"/>
    <property type="project" value="UniProtKB-KW"/>
</dbReference>
<dbReference type="PANTHER" id="PTHR10492">
    <property type="match status" value="1"/>
</dbReference>
<keyword evidence="1" id="KW-0067">ATP-binding</keyword>
<comment type="catalytic activity">
    <reaction evidence="1">
        <text>ATP + H2O = ADP + phosphate + H(+)</text>
        <dbReference type="Rhea" id="RHEA:13065"/>
        <dbReference type="ChEBI" id="CHEBI:15377"/>
        <dbReference type="ChEBI" id="CHEBI:15378"/>
        <dbReference type="ChEBI" id="CHEBI:30616"/>
        <dbReference type="ChEBI" id="CHEBI:43474"/>
        <dbReference type="ChEBI" id="CHEBI:456216"/>
        <dbReference type="EC" id="5.6.2.3"/>
    </reaction>
</comment>
<evidence type="ECO:0000259" key="3">
    <source>
        <dbReference type="Pfam" id="PF21530"/>
    </source>
</evidence>
<dbReference type="PANTHER" id="PTHR10492:SF57">
    <property type="entry name" value="ATP-DEPENDENT DNA HELICASE"/>
    <property type="match status" value="1"/>
</dbReference>
<evidence type="ECO:0000259" key="2">
    <source>
        <dbReference type="Pfam" id="PF05970"/>
    </source>
</evidence>
<keyword evidence="5" id="KW-1185">Reference proteome</keyword>
<evidence type="ECO:0000313" key="5">
    <source>
        <dbReference type="Proteomes" id="UP000789759"/>
    </source>
</evidence>
<dbReference type="Pfam" id="PF21530">
    <property type="entry name" value="Pif1_2B_dom"/>
    <property type="match status" value="1"/>
</dbReference>
<keyword evidence="1" id="KW-0347">Helicase</keyword>